<dbReference type="Pfam" id="PF00287">
    <property type="entry name" value="Na_K-ATPase"/>
    <property type="match status" value="2"/>
</dbReference>
<dbReference type="GO" id="GO:1990573">
    <property type="term" value="P:potassium ion import across plasma membrane"/>
    <property type="evidence" value="ECO:0007669"/>
    <property type="project" value="TreeGrafter"/>
</dbReference>
<keyword evidence="3 7" id="KW-0812">Transmembrane</keyword>
<name>A0A482WE12_LAOST</name>
<sequence length="303" mass="34958">MSKGRSAAADNGPAGYEWEYARKKDDRTRWEKIKQGIWNSDSHEFLGRTAKSWGGILIFYVIFYGVLAVFFAICMKIWIGAIDERYPTWQLEESIIGTNPGMGFRPLPSSADEEYNNSEKLPEHGHNQIICHYDRPPQPNKVCAVDINSKAWGPCVEKEKYGFTSSSPCIFLKLNRIYGWVPEYYNDTKNLPSEMPESLKNHIRSINDTKELNTIWVSCYGEAPADRENVGPIQYYPRQGFPGYYYPYKNVEGYLSPLVAIHLQRPALHSLINIECRAWAKNILYKRSLHNREGSVHFELMID</sequence>
<dbReference type="InterPro" id="IPR038702">
    <property type="entry name" value="Na/K_ATPase_sub_beta_sf"/>
</dbReference>
<dbReference type="EMBL" id="QKKF02038097">
    <property type="protein sequence ID" value="RZF31863.1"/>
    <property type="molecule type" value="Genomic_DNA"/>
</dbReference>
<dbReference type="GO" id="GO:0001671">
    <property type="term" value="F:ATPase activator activity"/>
    <property type="evidence" value="ECO:0007669"/>
    <property type="project" value="TreeGrafter"/>
</dbReference>
<proteinExistence type="inferred from homology"/>
<organism evidence="8 9">
    <name type="scientific">Laodelphax striatellus</name>
    <name type="common">Small brown planthopper</name>
    <name type="synonym">Delphax striatella</name>
    <dbReference type="NCBI Taxonomy" id="195883"/>
    <lineage>
        <taxon>Eukaryota</taxon>
        <taxon>Metazoa</taxon>
        <taxon>Ecdysozoa</taxon>
        <taxon>Arthropoda</taxon>
        <taxon>Hexapoda</taxon>
        <taxon>Insecta</taxon>
        <taxon>Pterygota</taxon>
        <taxon>Neoptera</taxon>
        <taxon>Paraneoptera</taxon>
        <taxon>Hemiptera</taxon>
        <taxon>Auchenorrhyncha</taxon>
        <taxon>Fulgoroidea</taxon>
        <taxon>Delphacidae</taxon>
        <taxon>Criomorphinae</taxon>
        <taxon>Laodelphax</taxon>
    </lineage>
</organism>
<evidence type="ECO:0000256" key="1">
    <source>
        <dbReference type="ARBA" id="ARBA00004606"/>
    </source>
</evidence>
<dbReference type="SMR" id="A0A482WE12"/>
<dbReference type="OrthoDB" id="5912413at2759"/>
<dbReference type="PANTHER" id="PTHR11523:SF28">
    <property type="entry name" value="NA_K-ATPASE BETA SUBUNIT ISOFORM 4-RELATED"/>
    <property type="match status" value="1"/>
</dbReference>
<dbReference type="PANTHER" id="PTHR11523">
    <property type="entry name" value="SODIUM/POTASSIUM-DEPENDENT ATPASE BETA SUBUNIT"/>
    <property type="match status" value="1"/>
</dbReference>
<dbReference type="InterPro" id="IPR000402">
    <property type="entry name" value="Na/K_ATPase_sub_beta"/>
</dbReference>
<evidence type="ECO:0000256" key="6">
    <source>
        <dbReference type="ARBA" id="ARBA00023136"/>
    </source>
</evidence>
<comment type="similarity">
    <text evidence="2">Belongs to the X(+)/potassium ATPases subunit beta family.</text>
</comment>
<evidence type="ECO:0000256" key="5">
    <source>
        <dbReference type="ARBA" id="ARBA00022989"/>
    </source>
</evidence>
<protein>
    <recommendedName>
        <fullName evidence="10">Sodium/potassium-transporting ATPase subunit beta-2</fullName>
    </recommendedName>
</protein>
<dbReference type="InParanoid" id="A0A482WE12"/>
<dbReference type="Proteomes" id="UP000291343">
    <property type="component" value="Unassembled WGS sequence"/>
</dbReference>
<reference evidence="8 9" key="1">
    <citation type="journal article" date="2017" name="Gigascience">
        <title>Genome sequence of the small brown planthopper, Laodelphax striatellus.</title>
        <authorList>
            <person name="Zhu J."/>
            <person name="Jiang F."/>
            <person name="Wang X."/>
            <person name="Yang P."/>
            <person name="Bao Y."/>
            <person name="Zhao W."/>
            <person name="Wang W."/>
            <person name="Lu H."/>
            <person name="Wang Q."/>
            <person name="Cui N."/>
            <person name="Li J."/>
            <person name="Chen X."/>
            <person name="Luo L."/>
            <person name="Yu J."/>
            <person name="Kang L."/>
            <person name="Cui F."/>
        </authorList>
    </citation>
    <scope>NUCLEOTIDE SEQUENCE [LARGE SCALE GENOMIC DNA]</scope>
    <source>
        <strain evidence="8">Lst14</strain>
    </source>
</reference>
<dbReference type="STRING" id="195883.A0A482WE12"/>
<dbReference type="Gene3D" id="2.60.40.1660">
    <property type="entry name" value="Na, k-atpase alpha subunit"/>
    <property type="match status" value="1"/>
</dbReference>
<dbReference type="GO" id="GO:0036376">
    <property type="term" value="P:sodium ion export across plasma membrane"/>
    <property type="evidence" value="ECO:0007669"/>
    <property type="project" value="TreeGrafter"/>
</dbReference>
<dbReference type="AlphaFoldDB" id="A0A482WE12"/>
<keyword evidence="4" id="KW-0735">Signal-anchor</keyword>
<dbReference type="Gene3D" id="1.20.5.170">
    <property type="match status" value="1"/>
</dbReference>
<keyword evidence="9" id="KW-1185">Reference proteome</keyword>
<dbReference type="GO" id="GO:0006883">
    <property type="term" value="P:intracellular sodium ion homeostasis"/>
    <property type="evidence" value="ECO:0007669"/>
    <property type="project" value="TreeGrafter"/>
</dbReference>
<accession>A0A482WE12</accession>
<evidence type="ECO:0008006" key="10">
    <source>
        <dbReference type="Google" id="ProtNLM"/>
    </source>
</evidence>
<comment type="subcellular location">
    <subcellularLocation>
        <location evidence="1">Membrane</location>
        <topology evidence="1">Single-pass type II membrane protein</topology>
    </subcellularLocation>
</comment>
<dbReference type="GO" id="GO:0005890">
    <property type="term" value="C:sodium:potassium-exchanging ATPase complex"/>
    <property type="evidence" value="ECO:0007669"/>
    <property type="project" value="InterPro"/>
</dbReference>
<evidence type="ECO:0000313" key="9">
    <source>
        <dbReference type="Proteomes" id="UP000291343"/>
    </source>
</evidence>
<evidence type="ECO:0000256" key="4">
    <source>
        <dbReference type="ARBA" id="ARBA00022968"/>
    </source>
</evidence>
<feature type="transmembrane region" description="Helical" evidence="7">
    <location>
        <begin position="57"/>
        <end position="79"/>
    </location>
</feature>
<evidence type="ECO:0000256" key="7">
    <source>
        <dbReference type="SAM" id="Phobius"/>
    </source>
</evidence>
<dbReference type="GO" id="GO:0030007">
    <property type="term" value="P:intracellular potassium ion homeostasis"/>
    <property type="evidence" value="ECO:0007669"/>
    <property type="project" value="TreeGrafter"/>
</dbReference>
<comment type="caution">
    <text evidence="8">The sequence shown here is derived from an EMBL/GenBank/DDBJ whole genome shotgun (WGS) entry which is preliminary data.</text>
</comment>
<evidence type="ECO:0000313" key="8">
    <source>
        <dbReference type="EMBL" id="RZF31863.1"/>
    </source>
</evidence>
<keyword evidence="6 7" id="KW-0472">Membrane</keyword>
<evidence type="ECO:0000256" key="2">
    <source>
        <dbReference type="ARBA" id="ARBA00005876"/>
    </source>
</evidence>
<evidence type="ECO:0000256" key="3">
    <source>
        <dbReference type="ARBA" id="ARBA00022692"/>
    </source>
</evidence>
<gene>
    <name evidence="8" type="ORF">LSTR_LSTR009510</name>
</gene>
<keyword evidence="5 7" id="KW-1133">Transmembrane helix</keyword>